<dbReference type="EMBL" id="JAQQWP010000002">
    <property type="protein sequence ID" value="KAK8130048.1"/>
    <property type="molecule type" value="Genomic_DNA"/>
</dbReference>
<evidence type="ECO:0008006" key="4">
    <source>
        <dbReference type="Google" id="ProtNLM"/>
    </source>
</evidence>
<evidence type="ECO:0000313" key="3">
    <source>
        <dbReference type="Proteomes" id="UP001392437"/>
    </source>
</evidence>
<feature type="chain" id="PRO_5043329059" description="Cyanovirin-N domain-containing protein" evidence="1">
    <location>
        <begin position="17"/>
        <end position="195"/>
    </location>
</feature>
<proteinExistence type="predicted"/>
<organism evidence="2 3">
    <name type="scientific">Apiospora kogelbergensis</name>
    <dbReference type="NCBI Taxonomy" id="1337665"/>
    <lineage>
        <taxon>Eukaryota</taxon>
        <taxon>Fungi</taxon>
        <taxon>Dikarya</taxon>
        <taxon>Ascomycota</taxon>
        <taxon>Pezizomycotina</taxon>
        <taxon>Sordariomycetes</taxon>
        <taxon>Xylariomycetidae</taxon>
        <taxon>Amphisphaeriales</taxon>
        <taxon>Apiosporaceae</taxon>
        <taxon>Apiospora</taxon>
    </lineage>
</organism>
<protein>
    <recommendedName>
        <fullName evidence="4">Cyanovirin-N domain-containing protein</fullName>
    </recommendedName>
</protein>
<feature type="signal peptide" evidence="1">
    <location>
        <begin position="1"/>
        <end position="16"/>
    </location>
</feature>
<dbReference type="AlphaFoldDB" id="A0AAW0R8E8"/>
<evidence type="ECO:0000256" key="1">
    <source>
        <dbReference type="SAM" id="SignalP"/>
    </source>
</evidence>
<dbReference type="Proteomes" id="UP001392437">
    <property type="component" value="Unassembled WGS sequence"/>
</dbReference>
<keyword evidence="3" id="KW-1185">Reference proteome</keyword>
<name>A0AAW0R8E8_9PEZI</name>
<keyword evidence="1" id="KW-0732">Signal</keyword>
<comment type="caution">
    <text evidence="2">The sequence shown here is derived from an EMBL/GenBank/DDBJ whole genome shotgun (WGS) entry which is preliminary data.</text>
</comment>
<gene>
    <name evidence="2" type="ORF">PG999_002428</name>
</gene>
<evidence type="ECO:0000313" key="2">
    <source>
        <dbReference type="EMBL" id="KAK8130048.1"/>
    </source>
</evidence>
<reference evidence="2 3" key="1">
    <citation type="submission" date="2023-01" db="EMBL/GenBank/DDBJ databases">
        <title>Analysis of 21 Apiospora genomes using comparative genomics revels a genus with tremendous synthesis potential of carbohydrate active enzymes and secondary metabolites.</title>
        <authorList>
            <person name="Sorensen T."/>
        </authorList>
    </citation>
    <scope>NUCLEOTIDE SEQUENCE [LARGE SCALE GENOMIC DNA]</scope>
    <source>
        <strain evidence="2 3">CBS 117206</strain>
    </source>
</reference>
<sequence>MKFLGPLTLAIGLVAAVSPNSQGVSRKKARIPSPATLGEIMTMVEPTILRDGSGLASLPKSLANRAVSDATPVSLESTKRQLSKQDFYECQSSNPPPQPTDCNAIINSVRASKQDFILNEGTCLAFSSGTCTGYFCSLCGQLATHTDFIASQFESVQGLCVEGGQAGTIVGEDAPQYETGFLRAGSGVPTYDVCK</sequence>
<accession>A0AAW0R8E8</accession>